<dbReference type="Proteomes" id="UP000251617">
    <property type="component" value="Chromosome"/>
</dbReference>
<dbReference type="Pfam" id="PF06568">
    <property type="entry name" value="YjiS-like"/>
    <property type="match status" value="1"/>
</dbReference>
<evidence type="ECO:0000313" key="2">
    <source>
        <dbReference type="EMBL" id="AXA22696.1"/>
    </source>
</evidence>
<evidence type="ECO:0000259" key="1">
    <source>
        <dbReference type="Pfam" id="PF06568"/>
    </source>
</evidence>
<accession>A0AAD0L0F1</accession>
<reference evidence="2 3" key="1">
    <citation type="submission" date="2018-06" db="EMBL/GenBank/DDBJ databases">
        <title>The genome of Pseudomonas putida NX-1, a lignin degrader.</title>
        <authorList>
            <person name="Xu Z."/>
        </authorList>
    </citation>
    <scope>NUCLEOTIDE SEQUENCE [LARGE SCALE GENOMIC DNA]</scope>
    <source>
        <strain evidence="2 3">NX-1</strain>
    </source>
</reference>
<sequence length="76" mass="8759">MNGLSDVRLQLLAEELRAGQWPKVSNAPVGLGRLGLMVHRWRSRRVLRELSDHQLLDIGISRQQAREEGCKPFWRA</sequence>
<feature type="domain" description="YjiS-like" evidence="1">
    <location>
        <begin position="34"/>
        <end position="66"/>
    </location>
</feature>
<name>A0AAD0L0F1_PSEPU</name>
<organism evidence="2 3">
    <name type="scientific">Pseudomonas putida</name>
    <name type="common">Arthrobacter siderocapsulatus</name>
    <dbReference type="NCBI Taxonomy" id="303"/>
    <lineage>
        <taxon>Bacteria</taxon>
        <taxon>Pseudomonadati</taxon>
        <taxon>Pseudomonadota</taxon>
        <taxon>Gammaproteobacteria</taxon>
        <taxon>Pseudomonadales</taxon>
        <taxon>Pseudomonadaceae</taxon>
        <taxon>Pseudomonas</taxon>
    </lineage>
</organism>
<evidence type="ECO:0000313" key="3">
    <source>
        <dbReference type="Proteomes" id="UP000251617"/>
    </source>
</evidence>
<dbReference type="AlphaFoldDB" id="A0AAD0L0F1"/>
<dbReference type="EMBL" id="CP030750">
    <property type="protein sequence ID" value="AXA22696.1"/>
    <property type="molecule type" value="Genomic_DNA"/>
</dbReference>
<gene>
    <name evidence="2" type="ORF">C1S65_00620</name>
</gene>
<proteinExistence type="predicted"/>
<protein>
    <recommendedName>
        <fullName evidence="1">YjiS-like domain-containing protein</fullName>
    </recommendedName>
</protein>
<dbReference type="RefSeq" id="WP_112897064.1">
    <property type="nucleotide sequence ID" value="NZ_CP030750.1"/>
</dbReference>
<dbReference type="InterPro" id="IPR009506">
    <property type="entry name" value="YjiS-like"/>
</dbReference>